<feature type="compositionally biased region" description="Basic and acidic residues" evidence="1">
    <location>
        <begin position="225"/>
        <end position="238"/>
    </location>
</feature>
<gene>
    <name evidence="2" type="ORF">A4G23_03366</name>
</gene>
<dbReference type="EMBL" id="CP017316">
    <property type="protein sequence ID" value="AOT60491.1"/>
    <property type="molecule type" value="Genomic_DNA"/>
</dbReference>
<feature type="region of interest" description="Disordered" evidence="1">
    <location>
        <begin position="216"/>
        <end position="238"/>
    </location>
</feature>
<dbReference type="AlphaFoldDB" id="A0A1D8G4W7"/>
<dbReference type="KEGG" id="srn:A4G23_03366"/>
<dbReference type="PATRIC" id="fig|285473.5.peg.3521"/>
<evidence type="ECO:0000313" key="3">
    <source>
        <dbReference type="Proteomes" id="UP000095349"/>
    </source>
</evidence>
<organism evidence="2 3">
    <name type="scientific">Streptomyces rubrolavendulae</name>
    <dbReference type="NCBI Taxonomy" id="285473"/>
    <lineage>
        <taxon>Bacteria</taxon>
        <taxon>Bacillati</taxon>
        <taxon>Actinomycetota</taxon>
        <taxon>Actinomycetes</taxon>
        <taxon>Kitasatosporales</taxon>
        <taxon>Streptomycetaceae</taxon>
        <taxon>Streptomyces</taxon>
    </lineage>
</organism>
<keyword evidence="3" id="KW-1185">Reference proteome</keyword>
<evidence type="ECO:0000256" key="1">
    <source>
        <dbReference type="SAM" id="MobiDB-lite"/>
    </source>
</evidence>
<dbReference type="Proteomes" id="UP000095349">
    <property type="component" value="Chromosome"/>
</dbReference>
<accession>A0A1D8G4W7</accession>
<evidence type="ECO:0000313" key="2">
    <source>
        <dbReference type="EMBL" id="AOT60491.1"/>
    </source>
</evidence>
<protein>
    <submittedName>
        <fullName evidence="2">Uncharacterized protein</fullName>
    </submittedName>
</protein>
<dbReference type="GeneID" id="33065640"/>
<name>A0A1D8G4W7_9ACTN</name>
<proteinExistence type="predicted"/>
<sequence>MAAAAAVLVLAPEPVSGRPPWGGGAAADVALDAHEGHEEGGYAYPTLDEPFLGTAAAGWDDGARGIRPPGARATGGMTAEEVAEALRLTRDFLIASNPAAAVVRGGHPQRALVKTRGDMAFAKGEGEGDGEVVVRADHTFVHPLVQTHPGAEDVTLTVVRRRLAVSLMDPDLWEVTPGTLRVIESRPEIVNAGCDTADGFIHPVFPSDLLGRTPSPAVTGFDPYDLDREIPDAPDAPR</sequence>
<reference evidence="2 3" key="1">
    <citation type="submission" date="2016-09" db="EMBL/GenBank/DDBJ databases">
        <title>Streptomyces rubrolavendulae MJM4426 Genome sequencing and assembly.</title>
        <authorList>
            <person name="Kim J.-G."/>
        </authorList>
    </citation>
    <scope>NUCLEOTIDE SEQUENCE [LARGE SCALE GENOMIC DNA]</scope>
    <source>
        <strain evidence="2 3">MJM4426</strain>
    </source>
</reference>